<organism evidence="2 3">
    <name type="scientific">Listeria rocourtiae</name>
    <dbReference type="NCBI Taxonomy" id="647910"/>
    <lineage>
        <taxon>Bacteria</taxon>
        <taxon>Bacillati</taxon>
        <taxon>Bacillota</taxon>
        <taxon>Bacilli</taxon>
        <taxon>Bacillales</taxon>
        <taxon>Listeriaceae</taxon>
        <taxon>Listeria</taxon>
    </lineage>
</organism>
<protein>
    <submittedName>
        <fullName evidence="2">Uncharacterized protein</fullName>
    </submittedName>
</protein>
<dbReference type="OrthoDB" id="2475557at2"/>
<gene>
    <name evidence="2" type="ORF">DFP96_101540</name>
</gene>
<accession>A0A4R6ZSC2</accession>
<name>A0A4R6ZSC2_9LIST</name>
<keyword evidence="1" id="KW-0472">Membrane</keyword>
<evidence type="ECO:0000313" key="2">
    <source>
        <dbReference type="EMBL" id="TDR55600.1"/>
    </source>
</evidence>
<dbReference type="AlphaFoldDB" id="A0A4R6ZSC2"/>
<dbReference type="EMBL" id="SNZK01000001">
    <property type="protein sequence ID" value="TDR55600.1"/>
    <property type="molecule type" value="Genomic_DNA"/>
</dbReference>
<dbReference type="Proteomes" id="UP000295558">
    <property type="component" value="Unassembled WGS sequence"/>
</dbReference>
<reference evidence="2 3" key="1">
    <citation type="submission" date="2019-03" db="EMBL/GenBank/DDBJ databases">
        <title>Genomic Encyclopedia of Type Strains, Phase III (KMG-III): the genomes of soil and plant-associated and newly described type strains.</title>
        <authorList>
            <person name="Whitman W."/>
        </authorList>
    </citation>
    <scope>NUCLEOTIDE SEQUENCE [LARGE SCALE GENOMIC DNA]</scope>
    <source>
        <strain evidence="2 3">CECT 7972</strain>
    </source>
</reference>
<dbReference type="RefSeq" id="WP_036073284.1">
    <property type="nucleotide sequence ID" value="NZ_JAASUO010000001.1"/>
</dbReference>
<feature type="transmembrane region" description="Helical" evidence="1">
    <location>
        <begin position="12"/>
        <end position="36"/>
    </location>
</feature>
<evidence type="ECO:0000313" key="3">
    <source>
        <dbReference type="Proteomes" id="UP000295558"/>
    </source>
</evidence>
<feature type="transmembrane region" description="Helical" evidence="1">
    <location>
        <begin position="73"/>
        <end position="94"/>
    </location>
</feature>
<keyword evidence="3" id="KW-1185">Reference proteome</keyword>
<sequence length="95" mass="10535">METNSKWIKFNYKSAVIFFTITILANLIFLPILTSLGVSRAFGLFLLTSLASSAALSYILLAKHGFYKSKKQASIFTAIVTLVCTASCYFLMYVS</sequence>
<evidence type="ECO:0000256" key="1">
    <source>
        <dbReference type="SAM" id="Phobius"/>
    </source>
</evidence>
<keyword evidence="1" id="KW-1133">Transmembrane helix</keyword>
<keyword evidence="1" id="KW-0812">Transmembrane</keyword>
<feature type="transmembrane region" description="Helical" evidence="1">
    <location>
        <begin position="42"/>
        <end position="61"/>
    </location>
</feature>
<comment type="caution">
    <text evidence="2">The sequence shown here is derived from an EMBL/GenBank/DDBJ whole genome shotgun (WGS) entry which is preliminary data.</text>
</comment>
<proteinExistence type="predicted"/>